<reference evidence="9" key="2">
    <citation type="submission" date="2025-08" db="UniProtKB">
        <authorList>
            <consortium name="Ensembl"/>
        </authorList>
    </citation>
    <scope>IDENTIFICATION</scope>
</reference>
<reference evidence="9 10" key="1">
    <citation type="submission" date="2020-06" db="EMBL/GenBank/DDBJ databases">
        <authorList>
            <consortium name="Wellcome Sanger Institute Data Sharing"/>
        </authorList>
    </citation>
    <scope>NUCLEOTIDE SEQUENCE [LARGE SCALE GENOMIC DNA]</scope>
</reference>
<evidence type="ECO:0000313" key="10">
    <source>
        <dbReference type="Proteomes" id="UP000694580"/>
    </source>
</evidence>
<dbReference type="AlphaFoldDB" id="A0AAY3ZUQ0"/>
<dbReference type="Proteomes" id="UP000694580">
    <property type="component" value="Chromosome 2"/>
</dbReference>
<dbReference type="GeneID" id="114769689"/>
<evidence type="ECO:0000256" key="2">
    <source>
        <dbReference type="ARBA" id="ARBA00022692"/>
    </source>
</evidence>
<dbReference type="Ensembl" id="ENSDCDT00010000813.1">
    <property type="protein sequence ID" value="ENSDCDP00010000783.1"/>
    <property type="gene ID" value="ENSDCDG00010000437.1"/>
</dbReference>
<dbReference type="GeneTree" id="ENSGT00530000063694"/>
<dbReference type="RefSeq" id="XP_028818756.1">
    <property type="nucleotide sequence ID" value="XM_028962923.1"/>
</dbReference>
<keyword evidence="3 7" id="KW-1133">Transmembrane helix</keyword>
<feature type="compositionally biased region" description="Basic and acidic residues" evidence="6">
    <location>
        <begin position="1"/>
        <end position="20"/>
    </location>
</feature>
<keyword evidence="10" id="KW-1185">Reference proteome</keyword>
<evidence type="ECO:0000256" key="1">
    <source>
        <dbReference type="ARBA" id="ARBA00004167"/>
    </source>
</evidence>
<feature type="domain" description="FAM234A/B beta-propeller" evidence="8">
    <location>
        <begin position="83"/>
        <end position="556"/>
    </location>
</feature>
<proteinExistence type="inferred from homology"/>
<dbReference type="SUPFAM" id="SSF50998">
    <property type="entry name" value="Quinoprotein alcohol dehydrogenase-like"/>
    <property type="match status" value="2"/>
</dbReference>
<dbReference type="PANTHER" id="PTHR21419:SF7">
    <property type="entry name" value="PROTEIN FAM234A"/>
    <property type="match status" value="1"/>
</dbReference>
<gene>
    <name evidence="9" type="primary">FAM234A</name>
</gene>
<dbReference type="PANTHER" id="PTHR21419">
    <property type="match status" value="1"/>
</dbReference>
<dbReference type="GO" id="GO:0016020">
    <property type="term" value="C:membrane"/>
    <property type="evidence" value="ECO:0007669"/>
    <property type="project" value="UniProtKB-SubCell"/>
</dbReference>
<evidence type="ECO:0000256" key="7">
    <source>
        <dbReference type="SAM" id="Phobius"/>
    </source>
</evidence>
<dbReference type="InterPro" id="IPR045232">
    <property type="entry name" value="FAM234"/>
</dbReference>
<evidence type="ECO:0000313" key="9">
    <source>
        <dbReference type="Ensembl" id="ENSDCDP00010000783.1"/>
    </source>
</evidence>
<dbReference type="Pfam" id="PF23727">
    <property type="entry name" value="Beta-prop_FAM234A_B"/>
    <property type="match status" value="1"/>
</dbReference>
<dbReference type="InterPro" id="IPR055409">
    <property type="entry name" value="Beta-prop_FAM234A_B"/>
</dbReference>
<feature type="region of interest" description="Disordered" evidence="6">
    <location>
        <begin position="1"/>
        <end position="36"/>
    </location>
</feature>
<evidence type="ECO:0000259" key="8">
    <source>
        <dbReference type="Pfam" id="PF23727"/>
    </source>
</evidence>
<dbReference type="InterPro" id="IPR011047">
    <property type="entry name" value="Quinoprotein_ADH-like_sf"/>
</dbReference>
<evidence type="ECO:0000256" key="4">
    <source>
        <dbReference type="ARBA" id="ARBA00023136"/>
    </source>
</evidence>
<keyword evidence="4 7" id="KW-0472">Membrane</keyword>
<accession>A0AAY3ZUQ0</accession>
<keyword evidence="2 7" id="KW-0812">Transmembrane</keyword>
<reference evidence="9" key="3">
    <citation type="submission" date="2025-09" db="UniProtKB">
        <authorList>
            <consortium name="Ensembl"/>
        </authorList>
    </citation>
    <scope>IDENTIFICATION</scope>
</reference>
<organism evidence="9 10">
    <name type="scientific">Denticeps clupeoides</name>
    <name type="common">denticle herring</name>
    <dbReference type="NCBI Taxonomy" id="299321"/>
    <lineage>
        <taxon>Eukaryota</taxon>
        <taxon>Metazoa</taxon>
        <taxon>Chordata</taxon>
        <taxon>Craniata</taxon>
        <taxon>Vertebrata</taxon>
        <taxon>Euteleostomi</taxon>
        <taxon>Actinopterygii</taxon>
        <taxon>Neopterygii</taxon>
        <taxon>Teleostei</taxon>
        <taxon>Clupei</taxon>
        <taxon>Clupeiformes</taxon>
        <taxon>Denticipitoidei</taxon>
        <taxon>Denticipitidae</taxon>
        <taxon>Denticeps</taxon>
    </lineage>
</organism>
<evidence type="ECO:0000256" key="6">
    <source>
        <dbReference type="SAM" id="MobiDB-lite"/>
    </source>
</evidence>
<sequence>MSDPAESPREVDPLKGREVDGAANGTADSARKKSGCGGKLSLSRLSGWRTAAFLFSLFLCLTIVFAFSFILPCPVRPQYVVAWNRTIPAAAAYNFLAVEDTNNDKVKDVIIIYKSREGSQNNTCEHEGLPSPCLLLLVVDGTDGETIWERPLASDLTCAKCGLEGLDEQNKGCLLVHDTNITAINIYSGVQLWQHQLSSDGKVVAPILSVPDMDGDGQKDFVLLMSDHTQMKLKFHSGKTGKAIGEVVELASEVTSHHLMHTTANGAQYLLMQTDTGMITQGLWSLAQKANISTKLKMDPEWEKMRNGFLCVQRVFEVSGGKSVPSLLLIGPSEQLHHCTNEVPSMELLRGDSLTSMWKINTSKLLSEPSFGHFNQDHIPDVVIEEDAGNNTKKVMILDGNSGGLLWNVSLLTKAHTPWPSSVLTLYSYSVFMMWGEKQSQTNDTNEFVEERFSYLLHPLHSNLLLERSNPVEDVIAFKATLLERGRHASYLILNGPSANEGVDPDLAKSVVLTKRKLKKDIDDSNVLRVGEPQEEPVSKDNEDYIKEAFNRLRFSDSL</sequence>
<evidence type="ECO:0000256" key="5">
    <source>
        <dbReference type="ARBA" id="ARBA00025791"/>
    </source>
</evidence>
<name>A0AAY3ZUQ0_9TELE</name>
<evidence type="ECO:0000256" key="3">
    <source>
        <dbReference type="ARBA" id="ARBA00022989"/>
    </source>
</evidence>
<comment type="similarity">
    <text evidence="5">Belongs to the FAM234 family.</text>
</comment>
<protein>
    <recommendedName>
        <fullName evidence="8">FAM234A/B beta-propeller domain-containing protein</fullName>
    </recommendedName>
</protein>
<comment type="subcellular location">
    <subcellularLocation>
        <location evidence="1">Membrane</location>
        <topology evidence="1">Single-pass membrane protein</topology>
    </subcellularLocation>
</comment>
<feature type="transmembrane region" description="Helical" evidence="7">
    <location>
        <begin position="51"/>
        <end position="71"/>
    </location>
</feature>